<reference evidence="2" key="1">
    <citation type="journal article" date="2023" name="G3 (Bethesda)">
        <title>Genome assembly and association tests identify interacting loci associated with vigor, precocity, and sex in interspecific pistachio rootstocks.</title>
        <authorList>
            <person name="Palmer W."/>
            <person name="Jacygrad E."/>
            <person name="Sagayaradj S."/>
            <person name="Cavanaugh K."/>
            <person name="Han R."/>
            <person name="Bertier L."/>
            <person name="Beede B."/>
            <person name="Kafkas S."/>
            <person name="Golino D."/>
            <person name="Preece J."/>
            <person name="Michelmore R."/>
        </authorList>
    </citation>
    <scope>NUCLEOTIDE SEQUENCE [LARGE SCALE GENOMIC DNA]</scope>
</reference>
<keyword evidence="2" id="KW-1185">Reference proteome</keyword>
<evidence type="ECO:0000313" key="2">
    <source>
        <dbReference type="Proteomes" id="UP001163603"/>
    </source>
</evidence>
<evidence type="ECO:0000313" key="1">
    <source>
        <dbReference type="EMBL" id="KAJ0010728.1"/>
    </source>
</evidence>
<gene>
    <name evidence="1" type="ORF">Pint_33439</name>
</gene>
<accession>A0ACC0X530</accession>
<organism evidence="1 2">
    <name type="scientific">Pistacia integerrima</name>
    <dbReference type="NCBI Taxonomy" id="434235"/>
    <lineage>
        <taxon>Eukaryota</taxon>
        <taxon>Viridiplantae</taxon>
        <taxon>Streptophyta</taxon>
        <taxon>Embryophyta</taxon>
        <taxon>Tracheophyta</taxon>
        <taxon>Spermatophyta</taxon>
        <taxon>Magnoliopsida</taxon>
        <taxon>eudicotyledons</taxon>
        <taxon>Gunneridae</taxon>
        <taxon>Pentapetalae</taxon>
        <taxon>rosids</taxon>
        <taxon>malvids</taxon>
        <taxon>Sapindales</taxon>
        <taxon>Anacardiaceae</taxon>
        <taxon>Pistacia</taxon>
    </lineage>
</organism>
<dbReference type="Proteomes" id="UP001163603">
    <property type="component" value="Chromosome 14"/>
</dbReference>
<proteinExistence type="predicted"/>
<sequence length="110" mass="12746">MHQDSDFYAEIFHSPQVFKLNYPQMEREFKLGISTIVKMYVEKLISRYPYWNKTQGAGYFFVTCHDIGVRVTKGVHPLMENSIRVVCLSQHGSGYMPHKDVSSLKPVEMA</sequence>
<dbReference type="EMBL" id="CM047749">
    <property type="protein sequence ID" value="KAJ0010728.1"/>
    <property type="molecule type" value="Genomic_DNA"/>
</dbReference>
<protein>
    <submittedName>
        <fullName evidence="1">Uncharacterized protein</fullName>
    </submittedName>
</protein>
<comment type="caution">
    <text evidence="1">The sequence shown here is derived from an EMBL/GenBank/DDBJ whole genome shotgun (WGS) entry which is preliminary data.</text>
</comment>
<name>A0ACC0X530_9ROSI</name>